<dbReference type="InterPro" id="IPR018490">
    <property type="entry name" value="cNMP-bd_dom_sf"/>
</dbReference>
<dbReference type="SUPFAM" id="SSF46785">
    <property type="entry name" value="Winged helix' DNA-binding domain"/>
    <property type="match status" value="1"/>
</dbReference>
<evidence type="ECO:0000313" key="8">
    <source>
        <dbReference type="Proteomes" id="UP000199399"/>
    </source>
</evidence>
<proteinExistence type="predicted"/>
<feature type="compositionally biased region" description="Low complexity" evidence="4">
    <location>
        <begin position="24"/>
        <end position="35"/>
    </location>
</feature>
<accession>A0A1G7XTU8</accession>
<dbReference type="PANTHER" id="PTHR24567:SF75">
    <property type="entry name" value="FUMARATE AND NITRATE REDUCTION REGULATORY PROTEIN"/>
    <property type="match status" value="1"/>
</dbReference>
<dbReference type="PROSITE" id="PS00042">
    <property type="entry name" value="HTH_CRP_1"/>
    <property type="match status" value="1"/>
</dbReference>
<dbReference type="SMART" id="SM00419">
    <property type="entry name" value="HTH_CRP"/>
    <property type="match status" value="1"/>
</dbReference>
<evidence type="ECO:0000256" key="4">
    <source>
        <dbReference type="SAM" id="MobiDB-lite"/>
    </source>
</evidence>
<organism evidence="7 8">
    <name type="scientific">Sulfitobacter delicatus</name>
    <dbReference type="NCBI Taxonomy" id="218672"/>
    <lineage>
        <taxon>Bacteria</taxon>
        <taxon>Pseudomonadati</taxon>
        <taxon>Pseudomonadota</taxon>
        <taxon>Alphaproteobacteria</taxon>
        <taxon>Rhodobacterales</taxon>
        <taxon>Roseobacteraceae</taxon>
        <taxon>Sulfitobacter</taxon>
    </lineage>
</organism>
<dbReference type="GO" id="GO:0003677">
    <property type="term" value="F:DNA binding"/>
    <property type="evidence" value="ECO:0007669"/>
    <property type="project" value="UniProtKB-KW"/>
</dbReference>
<dbReference type="InterPro" id="IPR018335">
    <property type="entry name" value="Tscrpt_reg_HTH_Crp-type_CS"/>
</dbReference>
<evidence type="ECO:0000313" key="7">
    <source>
        <dbReference type="EMBL" id="SDG87170.1"/>
    </source>
</evidence>
<dbReference type="RefSeq" id="WP_093743927.1">
    <property type="nucleotide sequence ID" value="NZ_FNBP01000013.1"/>
</dbReference>
<evidence type="ECO:0000256" key="3">
    <source>
        <dbReference type="ARBA" id="ARBA00023163"/>
    </source>
</evidence>
<dbReference type="PRINTS" id="PR00034">
    <property type="entry name" value="HTHCRP"/>
</dbReference>
<gene>
    <name evidence="7" type="ORF">SAMN04489759_11346</name>
</gene>
<dbReference type="CDD" id="cd00092">
    <property type="entry name" value="HTH_CRP"/>
    <property type="match status" value="1"/>
</dbReference>
<dbReference type="Gene3D" id="1.10.10.10">
    <property type="entry name" value="Winged helix-like DNA-binding domain superfamily/Winged helix DNA-binding domain"/>
    <property type="match status" value="1"/>
</dbReference>
<feature type="compositionally biased region" description="Polar residues" evidence="4">
    <location>
        <begin position="1"/>
        <end position="10"/>
    </location>
</feature>
<dbReference type="Pfam" id="PF13545">
    <property type="entry name" value="HTH_Crp_2"/>
    <property type="match status" value="1"/>
</dbReference>
<name>A0A1G7XTU8_9RHOB</name>
<feature type="domain" description="Cyclic nucleotide-binding" evidence="5">
    <location>
        <begin position="37"/>
        <end position="82"/>
    </location>
</feature>
<dbReference type="CDD" id="cd00038">
    <property type="entry name" value="CAP_ED"/>
    <property type="match status" value="1"/>
</dbReference>
<feature type="region of interest" description="Disordered" evidence="4">
    <location>
        <begin position="1"/>
        <end position="36"/>
    </location>
</feature>
<dbReference type="PROSITE" id="PS50042">
    <property type="entry name" value="CNMP_BINDING_3"/>
    <property type="match status" value="1"/>
</dbReference>
<dbReference type="InterPro" id="IPR036390">
    <property type="entry name" value="WH_DNA-bd_sf"/>
</dbReference>
<dbReference type="SUPFAM" id="SSF51206">
    <property type="entry name" value="cAMP-binding domain-like"/>
    <property type="match status" value="1"/>
</dbReference>
<dbReference type="InterPro" id="IPR036388">
    <property type="entry name" value="WH-like_DNA-bd_sf"/>
</dbReference>
<dbReference type="InterPro" id="IPR014710">
    <property type="entry name" value="RmlC-like_jellyroll"/>
</dbReference>
<evidence type="ECO:0000256" key="1">
    <source>
        <dbReference type="ARBA" id="ARBA00023015"/>
    </source>
</evidence>
<evidence type="ECO:0000259" key="5">
    <source>
        <dbReference type="PROSITE" id="PS50042"/>
    </source>
</evidence>
<dbReference type="EMBL" id="FNBP01000013">
    <property type="protein sequence ID" value="SDG87170.1"/>
    <property type="molecule type" value="Genomic_DNA"/>
</dbReference>
<keyword evidence="3" id="KW-0804">Transcription</keyword>
<keyword evidence="1" id="KW-0805">Transcription regulation</keyword>
<dbReference type="GO" id="GO:0003700">
    <property type="term" value="F:DNA-binding transcription factor activity"/>
    <property type="evidence" value="ECO:0007669"/>
    <property type="project" value="InterPro"/>
</dbReference>
<dbReference type="InterPro" id="IPR012318">
    <property type="entry name" value="HTH_CRP"/>
</dbReference>
<dbReference type="InterPro" id="IPR000595">
    <property type="entry name" value="cNMP-bd_dom"/>
</dbReference>
<dbReference type="Pfam" id="PF00027">
    <property type="entry name" value="cNMP_binding"/>
    <property type="match status" value="1"/>
</dbReference>
<protein>
    <submittedName>
        <fullName evidence="7">CRP/FNR family transcriptional regulator, nitrogen fixation regulation protein</fullName>
    </submittedName>
</protein>
<dbReference type="GO" id="GO:0005829">
    <property type="term" value="C:cytosol"/>
    <property type="evidence" value="ECO:0007669"/>
    <property type="project" value="TreeGrafter"/>
</dbReference>
<dbReference type="FunFam" id="1.10.10.10:FF:000028">
    <property type="entry name" value="Fumarate/nitrate reduction transcriptional regulator Fnr"/>
    <property type="match status" value="1"/>
</dbReference>
<dbReference type="AlphaFoldDB" id="A0A1G7XTU8"/>
<dbReference type="InterPro" id="IPR050397">
    <property type="entry name" value="Env_Response_Regulators"/>
</dbReference>
<evidence type="ECO:0000256" key="2">
    <source>
        <dbReference type="ARBA" id="ARBA00023125"/>
    </source>
</evidence>
<dbReference type="PROSITE" id="PS51063">
    <property type="entry name" value="HTH_CRP_2"/>
    <property type="match status" value="1"/>
</dbReference>
<feature type="domain" description="HTH crp-type" evidence="6">
    <location>
        <begin position="143"/>
        <end position="217"/>
    </location>
</feature>
<dbReference type="PANTHER" id="PTHR24567">
    <property type="entry name" value="CRP FAMILY TRANSCRIPTIONAL REGULATORY PROTEIN"/>
    <property type="match status" value="1"/>
</dbReference>
<sequence>MYVTLSNEFSPATRLPEISRPRRAPAAAPQRKQQAVGTHLFREGDIASNIYEITSGVFRLTRVLENGRRQVIAFGLPGDIIGFPNDTLHHTDCEAIAPAEVIAYRRNALDAFEGSQETQQRILHAALREISAMQDHFMMLSHKSAMEKVASFLITLVQRTGTPIGNYTTCTLPMSRADIADFLGLTVETVSRVLTRLRKENVITLERTKTVLIRDMEALALASQVGD</sequence>
<dbReference type="SMART" id="SM00100">
    <property type="entry name" value="cNMP"/>
    <property type="match status" value="1"/>
</dbReference>
<dbReference type="OrthoDB" id="667966at2"/>
<dbReference type="Proteomes" id="UP000199399">
    <property type="component" value="Unassembled WGS sequence"/>
</dbReference>
<keyword evidence="2" id="KW-0238">DNA-binding</keyword>
<reference evidence="8" key="1">
    <citation type="submission" date="2016-10" db="EMBL/GenBank/DDBJ databases">
        <authorList>
            <person name="Varghese N."/>
            <person name="Submissions S."/>
        </authorList>
    </citation>
    <scope>NUCLEOTIDE SEQUENCE [LARGE SCALE GENOMIC DNA]</scope>
    <source>
        <strain evidence="8">DSM 16477</strain>
    </source>
</reference>
<dbReference type="STRING" id="218672.SAMN04489759_11346"/>
<evidence type="ECO:0000259" key="6">
    <source>
        <dbReference type="PROSITE" id="PS51063"/>
    </source>
</evidence>
<keyword evidence="8" id="KW-1185">Reference proteome</keyword>
<dbReference type="Gene3D" id="2.60.120.10">
    <property type="entry name" value="Jelly Rolls"/>
    <property type="match status" value="1"/>
</dbReference>